<dbReference type="Pfam" id="PF01047">
    <property type="entry name" value="MarR"/>
    <property type="match status" value="1"/>
</dbReference>
<evidence type="ECO:0000313" key="3">
    <source>
        <dbReference type="Proteomes" id="UP001320898"/>
    </source>
</evidence>
<dbReference type="PRINTS" id="PR00598">
    <property type="entry name" value="HTHMARR"/>
</dbReference>
<name>A0AAW5QZS9_9HYPH</name>
<dbReference type="SUPFAM" id="SSF46785">
    <property type="entry name" value="Winged helix' DNA-binding domain"/>
    <property type="match status" value="1"/>
</dbReference>
<feature type="domain" description="HTH marR-type" evidence="1">
    <location>
        <begin position="22"/>
        <end position="154"/>
    </location>
</feature>
<dbReference type="EMBL" id="JALIDZ010000007">
    <property type="protein sequence ID" value="MCT8973427.1"/>
    <property type="molecule type" value="Genomic_DNA"/>
</dbReference>
<dbReference type="RefSeq" id="WP_261616994.1">
    <property type="nucleotide sequence ID" value="NZ_JALIDZ010000007.1"/>
</dbReference>
<sequence length="154" mass="17022">MAAANETAAQRSRHDPAGYRLEPQIGYVLRRAHQRATQIFNSVMGEFKVTPTQFAALAKLDDVGRVSQNELGRLTAMDPATIWGVVSRLLKQGYVVQSTDPNDARLVMLELTETGREAIDRMKAVAAEVSRETLAPLTEEESRKLLDLLSRIGS</sequence>
<reference evidence="2 3" key="1">
    <citation type="submission" date="2022-04" db="EMBL/GenBank/DDBJ databases">
        <authorList>
            <person name="Ye Y.-Q."/>
            <person name="Du Z.-J."/>
        </authorList>
    </citation>
    <scope>NUCLEOTIDE SEQUENCE [LARGE SCALE GENOMIC DNA]</scope>
    <source>
        <strain evidence="2 3">A6E488</strain>
    </source>
</reference>
<organism evidence="2 3">
    <name type="scientific">Microbaculum marinisediminis</name>
    <dbReference type="NCBI Taxonomy" id="2931392"/>
    <lineage>
        <taxon>Bacteria</taxon>
        <taxon>Pseudomonadati</taxon>
        <taxon>Pseudomonadota</taxon>
        <taxon>Alphaproteobacteria</taxon>
        <taxon>Hyphomicrobiales</taxon>
        <taxon>Tepidamorphaceae</taxon>
        <taxon>Microbaculum</taxon>
    </lineage>
</organism>
<dbReference type="InterPro" id="IPR036388">
    <property type="entry name" value="WH-like_DNA-bd_sf"/>
</dbReference>
<gene>
    <name evidence="2" type="ORF">MUB46_16315</name>
</gene>
<dbReference type="GO" id="GO:0006950">
    <property type="term" value="P:response to stress"/>
    <property type="evidence" value="ECO:0007669"/>
    <property type="project" value="TreeGrafter"/>
</dbReference>
<dbReference type="SMART" id="SM00347">
    <property type="entry name" value="HTH_MARR"/>
    <property type="match status" value="1"/>
</dbReference>
<keyword evidence="3" id="KW-1185">Reference proteome</keyword>
<dbReference type="PANTHER" id="PTHR33164">
    <property type="entry name" value="TRANSCRIPTIONAL REGULATOR, MARR FAMILY"/>
    <property type="match status" value="1"/>
</dbReference>
<dbReference type="PANTHER" id="PTHR33164:SF95">
    <property type="entry name" value="TRANSCRIPTIONAL REGULATOR"/>
    <property type="match status" value="1"/>
</dbReference>
<dbReference type="InterPro" id="IPR039422">
    <property type="entry name" value="MarR/SlyA-like"/>
</dbReference>
<dbReference type="Gene3D" id="1.10.10.10">
    <property type="entry name" value="Winged helix-like DNA-binding domain superfamily/Winged helix DNA-binding domain"/>
    <property type="match status" value="1"/>
</dbReference>
<dbReference type="GO" id="GO:0003700">
    <property type="term" value="F:DNA-binding transcription factor activity"/>
    <property type="evidence" value="ECO:0007669"/>
    <property type="project" value="InterPro"/>
</dbReference>
<accession>A0AAW5QZS9</accession>
<comment type="caution">
    <text evidence="2">The sequence shown here is derived from an EMBL/GenBank/DDBJ whole genome shotgun (WGS) entry which is preliminary data.</text>
</comment>
<protein>
    <submittedName>
        <fullName evidence="2">MarR family winged helix-turn-helix transcriptional regulator</fullName>
    </submittedName>
</protein>
<dbReference type="InterPro" id="IPR000835">
    <property type="entry name" value="HTH_MarR-typ"/>
</dbReference>
<dbReference type="AlphaFoldDB" id="A0AAW5QZS9"/>
<proteinExistence type="predicted"/>
<evidence type="ECO:0000259" key="1">
    <source>
        <dbReference type="PROSITE" id="PS50995"/>
    </source>
</evidence>
<dbReference type="InterPro" id="IPR036390">
    <property type="entry name" value="WH_DNA-bd_sf"/>
</dbReference>
<dbReference type="PROSITE" id="PS50995">
    <property type="entry name" value="HTH_MARR_2"/>
    <property type="match status" value="1"/>
</dbReference>
<evidence type="ECO:0000313" key="2">
    <source>
        <dbReference type="EMBL" id="MCT8973427.1"/>
    </source>
</evidence>
<dbReference type="Proteomes" id="UP001320898">
    <property type="component" value="Unassembled WGS sequence"/>
</dbReference>